<reference evidence="3" key="1">
    <citation type="submission" date="2024-02" db="EMBL/GenBank/DDBJ databases">
        <authorList>
            <consortium name="ELIXIR-Norway"/>
            <consortium name="Elixir Norway"/>
        </authorList>
    </citation>
    <scope>NUCLEOTIDE SEQUENCE</scope>
</reference>
<evidence type="ECO:0000259" key="2">
    <source>
        <dbReference type="Pfam" id="PF10444"/>
    </source>
</evidence>
<dbReference type="InterPro" id="IPR018851">
    <property type="entry name" value="Borealin_N"/>
</dbReference>
<feature type="domain" description="Borealin N-terminal" evidence="2">
    <location>
        <begin position="53"/>
        <end position="99"/>
    </location>
</feature>
<dbReference type="EMBL" id="CAXAQS010000036">
    <property type="protein sequence ID" value="CAK9249733.1"/>
    <property type="molecule type" value="Genomic_DNA"/>
</dbReference>
<name>A0ABP0V735_9BRYO</name>
<proteinExistence type="predicted"/>
<evidence type="ECO:0000256" key="1">
    <source>
        <dbReference type="SAM" id="MobiDB-lite"/>
    </source>
</evidence>
<feature type="region of interest" description="Disordered" evidence="1">
    <location>
        <begin position="236"/>
        <end position="266"/>
    </location>
</feature>
<evidence type="ECO:0000313" key="4">
    <source>
        <dbReference type="Proteomes" id="UP001497444"/>
    </source>
</evidence>
<gene>
    <name evidence="3" type="ORF">CSSPJE1EN1_LOCUS25111</name>
</gene>
<dbReference type="Gene3D" id="6.10.250.1900">
    <property type="match status" value="1"/>
</dbReference>
<keyword evidence="4" id="KW-1185">Reference proteome</keyword>
<dbReference type="Proteomes" id="UP001497444">
    <property type="component" value="Unassembled WGS sequence"/>
</dbReference>
<dbReference type="Pfam" id="PF10444">
    <property type="entry name" value="Nbl1_Borealin_N"/>
    <property type="match status" value="1"/>
</dbReference>
<evidence type="ECO:0000313" key="3">
    <source>
        <dbReference type="EMBL" id="CAK9249733.1"/>
    </source>
</evidence>
<comment type="caution">
    <text evidence="3">The sequence shown here is derived from an EMBL/GenBank/DDBJ whole genome shotgun (WGS) entry which is preliminary data.</text>
</comment>
<protein>
    <recommendedName>
        <fullName evidence="2">Borealin N-terminal domain-containing protein</fullName>
    </recommendedName>
</protein>
<sequence length="266" mass="29359">MGRPKKGAIRKPLAKKDTNVPPEVIILDEGEEKAKADHEERMRIVKLVCEACDREVESRAAAIRALKDGHIASITGQLTLQQSKYPSHVRKMPMMQFLKEYCPNTEATTRPDGTIQLNIIHDKAYLLGGSQAQGGQMGAGASVENTPGFCVPRTSQKEQLMQSISKQLAGQKRNNDLSWEEFLVKYRMETGAKLPSSLETPSLRGPVMGWETNLTSHHMTPMTECFTSMLQPVPDGVHQGARASQVSRDADGFQQGATKSKVSREL</sequence>
<organism evidence="3 4">
    <name type="scientific">Sphagnum jensenii</name>
    <dbReference type="NCBI Taxonomy" id="128206"/>
    <lineage>
        <taxon>Eukaryota</taxon>
        <taxon>Viridiplantae</taxon>
        <taxon>Streptophyta</taxon>
        <taxon>Embryophyta</taxon>
        <taxon>Bryophyta</taxon>
        <taxon>Sphagnophytina</taxon>
        <taxon>Sphagnopsida</taxon>
        <taxon>Sphagnales</taxon>
        <taxon>Sphagnaceae</taxon>
        <taxon>Sphagnum</taxon>
    </lineage>
</organism>
<accession>A0ABP0V735</accession>